<feature type="domain" description="Membrane insertase YidC N-terminal" evidence="15">
    <location>
        <begin position="80"/>
        <end position="361"/>
    </location>
</feature>
<evidence type="ECO:0000256" key="3">
    <source>
        <dbReference type="ARBA" id="ARBA00015325"/>
    </source>
</evidence>
<evidence type="ECO:0000256" key="1">
    <source>
        <dbReference type="ARBA" id="ARBA00004429"/>
    </source>
</evidence>
<keyword evidence="5 13" id="KW-1003">Cell membrane</keyword>
<dbReference type="Gene3D" id="2.70.98.90">
    <property type="match status" value="1"/>
</dbReference>
<dbReference type="CDD" id="cd20070">
    <property type="entry name" value="5TM_YidC_Alb3"/>
    <property type="match status" value="1"/>
</dbReference>
<evidence type="ECO:0000256" key="9">
    <source>
        <dbReference type="ARBA" id="ARBA00023136"/>
    </source>
</evidence>
<evidence type="ECO:0000259" key="14">
    <source>
        <dbReference type="Pfam" id="PF02096"/>
    </source>
</evidence>
<dbReference type="GO" id="GO:0015031">
    <property type="term" value="P:protein transport"/>
    <property type="evidence" value="ECO:0007669"/>
    <property type="project" value="UniProtKB-KW"/>
</dbReference>
<evidence type="ECO:0000259" key="15">
    <source>
        <dbReference type="Pfam" id="PF14849"/>
    </source>
</evidence>
<dbReference type="InterPro" id="IPR047196">
    <property type="entry name" value="YidC_ALB_C"/>
</dbReference>
<dbReference type="GO" id="GO:0032977">
    <property type="term" value="F:membrane insertase activity"/>
    <property type="evidence" value="ECO:0007669"/>
    <property type="project" value="InterPro"/>
</dbReference>
<keyword evidence="10 13" id="KW-0143">Chaperone</keyword>
<evidence type="ECO:0000256" key="6">
    <source>
        <dbReference type="ARBA" id="ARBA00022692"/>
    </source>
</evidence>
<dbReference type="GO" id="GO:0005886">
    <property type="term" value="C:plasma membrane"/>
    <property type="evidence" value="ECO:0007669"/>
    <property type="project" value="UniProtKB-SubCell"/>
</dbReference>
<comment type="caution">
    <text evidence="13">Lacks conserved residue(s) required for the propagation of feature annotation.</text>
</comment>
<dbReference type="PANTHER" id="PTHR12428:SF65">
    <property type="entry name" value="CYTOCHROME C OXIDASE ASSEMBLY PROTEIN COX18, MITOCHONDRIAL"/>
    <property type="match status" value="1"/>
</dbReference>
<feature type="transmembrane region" description="Helical" evidence="13">
    <location>
        <begin position="512"/>
        <end position="536"/>
    </location>
</feature>
<evidence type="ECO:0000256" key="10">
    <source>
        <dbReference type="ARBA" id="ARBA00023186"/>
    </source>
</evidence>
<gene>
    <name evidence="13 16" type="primary">yidC</name>
    <name evidence="16" type="ORF">GH975_00650</name>
</gene>
<dbReference type="EMBL" id="CP045871">
    <property type="protein sequence ID" value="QGG79143.1"/>
    <property type="molecule type" value="Genomic_DNA"/>
</dbReference>
<dbReference type="CDD" id="cd19961">
    <property type="entry name" value="EcYidC-like_peri"/>
    <property type="match status" value="1"/>
</dbReference>
<keyword evidence="7 13" id="KW-0653">Protein transport</keyword>
<evidence type="ECO:0000313" key="17">
    <source>
        <dbReference type="Proteomes" id="UP000388235"/>
    </source>
</evidence>
<dbReference type="PRINTS" id="PR00701">
    <property type="entry name" value="60KDINNERMP"/>
</dbReference>
<keyword evidence="17" id="KW-1185">Reference proteome</keyword>
<organism evidence="16 17">
    <name type="scientific">Litorivicinus lipolyticus</name>
    <dbReference type="NCBI Taxonomy" id="418701"/>
    <lineage>
        <taxon>Bacteria</taxon>
        <taxon>Pseudomonadati</taxon>
        <taxon>Pseudomonadota</taxon>
        <taxon>Gammaproteobacteria</taxon>
        <taxon>Oceanospirillales</taxon>
        <taxon>Litorivicinaceae</taxon>
        <taxon>Litorivicinus</taxon>
    </lineage>
</organism>
<evidence type="ECO:0000256" key="5">
    <source>
        <dbReference type="ARBA" id="ARBA00022475"/>
    </source>
</evidence>
<comment type="subcellular location">
    <subcellularLocation>
        <location evidence="1">Cell inner membrane</location>
        <topology evidence="1">Multi-pass membrane protein</topology>
    </subcellularLocation>
    <subcellularLocation>
        <location evidence="13">Cell membrane</location>
        <topology evidence="13">Multi-pass membrane protein</topology>
    </subcellularLocation>
</comment>
<evidence type="ECO:0000256" key="13">
    <source>
        <dbReference type="HAMAP-Rule" id="MF_01810"/>
    </source>
</evidence>
<dbReference type="OrthoDB" id="9780552at2"/>
<dbReference type="Pfam" id="PF14849">
    <property type="entry name" value="YidC_periplas"/>
    <property type="match status" value="1"/>
</dbReference>
<evidence type="ECO:0000256" key="8">
    <source>
        <dbReference type="ARBA" id="ARBA00022989"/>
    </source>
</evidence>
<dbReference type="InterPro" id="IPR001708">
    <property type="entry name" value="YidC/ALB3/OXA1/COX18"/>
</dbReference>
<protein>
    <recommendedName>
        <fullName evidence="3 13">Membrane protein insertase YidC</fullName>
    </recommendedName>
    <alternativeName>
        <fullName evidence="12 13">Foldase YidC</fullName>
    </alternativeName>
    <alternativeName>
        <fullName evidence="11 13">Membrane integrase YidC</fullName>
    </alternativeName>
    <alternativeName>
        <fullName evidence="13">Membrane protein YidC</fullName>
    </alternativeName>
</protein>
<feature type="transmembrane region" description="Helical" evidence="13">
    <location>
        <begin position="373"/>
        <end position="396"/>
    </location>
</feature>
<dbReference type="InterPro" id="IPR028055">
    <property type="entry name" value="YidC/Oxa/ALB_C"/>
</dbReference>
<dbReference type="AlphaFoldDB" id="A0A5Q2Q813"/>
<feature type="transmembrane region" description="Helical" evidence="13">
    <location>
        <begin position="436"/>
        <end position="459"/>
    </location>
</feature>
<evidence type="ECO:0000256" key="2">
    <source>
        <dbReference type="ARBA" id="ARBA00010527"/>
    </source>
</evidence>
<dbReference type="PRINTS" id="PR01900">
    <property type="entry name" value="YIDCPROTEIN"/>
</dbReference>
<keyword evidence="4 13" id="KW-0813">Transport</keyword>
<evidence type="ECO:0000256" key="7">
    <source>
        <dbReference type="ARBA" id="ARBA00022927"/>
    </source>
</evidence>
<comment type="function">
    <text evidence="13">Required for the insertion and/or proper folding and/or complex formation of integral membrane proteins into the membrane. Involved in integration of membrane proteins that insert both dependently and independently of the Sec translocase complex, as well as at least some lipoproteins. Aids folding of multispanning membrane proteins.</text>
</comment>
<dbReference type="NCBIfam" id="NF002352">
    <property type="entry name" value="PRK01318.1-3"/>
    <property type="match status" value="1"/>
</dbReference>
<dbReference type="PANTHER" id="PTHR12428">
    <property type="entry name" value="OXA1"/>
    <property type="match status" value="1"/>
</dbReference>
<dbReference type="NCBIfam" id="TIGR03592">
    <property type="entry name" value="yidC_oxa1_cterm"/>
    <property type="match status" value="1"/>
</dbReference>
<name>A0A5Q2Q813_9GAMM</name>
<reference evidence="16 17" key="1">
    <citation type="submission" date="2019-11" db="EMBL/GenBank/DDBJ databases">
        <authorList>
            <person name="Khan S.A."/>
            <person name="Jeon C.O."/>
            <person name="Chun B.H."/>
        </authorList>
    </citation>
    <scope>NUCLEOTIDE SEQUENCE [LARGE SCALE GENOMIC DNA]</scope>
    <source>
        <strain evidence="16 17">IMCC 1097</strain>
    </source>
</reference>
<comment type="similarity">
    <text evidence="2 13">Belongs to the OXA1/ALB3/YidC family. Type 1 subfamily.</text>
</comment>
<dbReference type="GO" id="GO:0051205">
    <property type="term" value="P:protein insertion into membrane"/>
    <property type="evidence" value="ECO:0007669"/>
    <property type="project" value="TreeGrafter"/>
</dbReference>
<evidence type="ECO:0000256" key="11">
    <source>
        <dbReference type="ARBA" id="ARBA00033245"/>
    </source>
</evidence>
<dbReference type="HAMAP" id="MF_01810">
    <property type="entry name" value="YidC_type1"/>
    <property type="match status" value="1"/>
</dbReference>
<keyword evidence="8 13" id="KW-1133">Transmembrane helix</keyword>
<dbReference type="InterPro" id="IPR038221">
    <property type="entry name" value="YidC_periplasmic_sf"/>
</dbReference>
<feature type="domain" description="Membrane insertase YidC/Oxa/ALB C-terminal" evidence="14">
    <location>
        <begin position="373"/>
        <end position="551"/>
    </location>
</feature>
<comment type="subunit">
    <text evidence="13">Interacts with the Sec translocase complex via SecD. Specifically interacts with transmembrane segments of nascent integral membrane proteins during membrane integration.</text>
</comment>
<dbReference type="NCBIfam" id="TIGR03593">
    <property type="entry name" value="yidC_nterm"/>
    <property type="match status" value="1"/>
</dbReference>
<evidence type="ECO:0000313" key="16">
    <source>
        <dbReference type="EMBL" id="QGG79143.1"/>
    </source>
</evidence>
<evidence type="ECO:0000256" key="4">
    <source>
        <dbReference type="ARBA" id="ARBA00022448"/>
    </source>
</evidence>
<accession>A0A5Q2Q813</accession>
<sequence length="560" mass="61625">MDIQRILLGGSLAIVSYLLILQWNDDYGQPAVNADTNVSAQAANVSTDALPSATTRAATADPQAALPGTAVVTENSGERAVIASDTLRITVDLRGGDIVRSELLNYPEILQRPDIPFVLLDDQARTYTAMSGLVGPNGLDNQSGRPLYQVQGATEMGSGDTLTVPLVFENDQVKVTKTVTLKRGSHVVGVTHQVTNKTSDTLVMSPFHQLKRDKSGDPSTQTSMGVQAFLGFALRTTEERYYKVKLSELEDSGDLATINSELAATKTPGAYLALVQHYFVSAWVPQSDLGADYQLRALANGQSVGSIVGDKTAIAPGATAEFSAQLYTGPKDQNTLEQLSDGLHLTVDYGWLWFISQPIFMLLEFLNGFLNNWGLSIIGVTLLVKLAFFKLSAAAYGSMARMRKFTPEMTRLRELYADDKARLSKEMMDLYKKEKINPLGGCLPILVQMPVFLALYWVLLESVELRQAPFFLWITDLSVKDPYFVLPLLMGASMFIQQMLNPTPPDPMQAKIMRIMPIAFTFFFLWFPAGLVLYWVSNNVLSISQQYVITKRIEAGDKAS</sequence>
<dbReference type="InterPro" id="IPR028053">
    <property type="entry name" value="Membr_insert_YidC_N"/>
</dbReference>
<dbReference type="Pfam" id="PF02096">
    <property type="entry name" value="60KD_IMP"/>
    <property type="match status" value="1"/>
</dbReference>
<dbReference type="KEGG" id="llp:GH975_00650"/>
<dbReference type="RefSeq" id="WP_153712647.1">
    <property type="nucleotide sequence ID" value="NZ_CP045871.1"/>
</dbReference>
<evidence type="ECO:0000256" key="12">
    <source>
        <dbReference type="ARBA" id="ARBA00033342"/>
    </source>
</evidence>
<dbReference type="Proteomes" id="UP000388235">
    <property type="component" value="Chromosome"/>
</dbReference>
<keyword evidence="9 13" id="KW-0472">Membrane</keyword>
<proteinExistence type="inferred from homology"/>
<keyword evidence="6 13" id="KW-0812">Transmembrane</keyword>
<dbReference type="InterPro" id="IPR019998">
    <property type="entry name" value="Membr_insert_YidC"/>
</dbReference>